<dbReference type="VEuPathDB" id="FungiDB:RhiirFUN_021544"/>
<organism evidence="2 3">
    <name type="scientific">Rhizophagus irregularis</name>
    <dbReference type="NCBI Taxonomy" id="588596"/>
    <lineage>
        <taxon>Eukaryota</taxon>
        <taxon>Fungi</taxon>
        <taxon>Fungi incertae sedis</taxon>
        <taxon>Mucoromycota</taxon>
        <taxon>Glomeromycotina</taxon>
        <taxon>Glomeromycetes</taxon>
        <taxon>Glomerales</taxon>
        <taxon>Glomeraceae</taxon>
        <taxon>Rhizophagus</taxon>
    </lineage>
</organism>
<gene>
    <name evidence="2" type="ORF">RhiirA4_428917</name>
</gene>
<evidence type="ECO:0000256" key="1">
    <source>
        <dbReference type="SAM" id="SignalP"/>
    </source>
</evidence>
<dbReference type="Proteomes" id="UP000234323">
    <property type="component" value="Unassembled WGS sequence"/>
</dbReference>
<feature type="chain" id="PRO_5014186478" evidence="1">
    <location>
        <begin position="26"/>
        <end position="157"/>
    </location>
</feature>
<keyword evidence="1" id="KW-0732">Signal</keyword>
<dbReference type="VEuPathDB" id="FungiDB:FUN_009721"/>
<name>A0A2I1HEP3_9GLOM</name>
<proteinExistence type="predicted"/>
<accession>A0A2I1HEP3</accession>
<sequence>MISRKLPFLVTVALFCMIFIGLTQTASLNKRQDDEGIPCYADFADGVDGSYSFYDYEGFSKLKKRSIRHRVYGQFTRGFEKDTNIKKYEFFIITKKGRKVDLTKDFKENVKIFPAGGTTPFQKDYKDDDHSVHNLIGGKFIIKHKGKKLLSTLIKSV</sequence>
<protein>
    <submittedName>
        <fullName evidence="2">Uncharacterized protein</fullName>
    </submittedName>
</protein>
<comment type="caution">
    <text evidence="2">The sequence shown here is derived from an EMBL/GenBank/DDBJ whole genome shotgun (WGS) entry which is preliminary data.</text>
</comment>
<evidence type="ECO:0000313" key="3">
    <source>
        <dbReference type="Proteomes" id="UP000234323"/>
    </source>
</evidence>
<reference evidence="2 3" key="1">
    <citation type="submission" date="2015-10" db="EMBL/GenBank/DDBJ databases">
        <title>Genome analyses suggest a sexual origin of heterokaryosis in a supposedly ancient asexual fungus.</title>
        <authorList>
            <person name="Ropars J."/>
            <person name="Sedzielewska K."/>
            <person name="Noel J."/>
            <person name="Charron P."/>
            <person name="Farinelli L."/>
            <person name="Marton T."/>
            <person name="Kruger M."/>
            <person name="Pelin A."/>
            <person name="Brachmann A."/>
            <person name="Corradi N."/>
        </authorList>
    </citation>
    <scope>NUCLEOTIDE SEQUENCE [LARGE SCALE GENOMIC DNA]</scope>
    <source>
        <strain evidence="2 3">A4</strain>
    </source>
</reference>
<evidence type="ECO:0000313" key="2">
    <source>
        <dbReference type="EMBL" id="PKY57347.1"/>
    </source>
</evidence>
<dbReference type="AlphaFoldDB" id="A0A2I1HEP3"/>
<dbReference type="EMBL" id="LLXI01002519">
    <property type="protein sequence ID" value="PKY57347.1"/>
    <property type="molecule type" value="Genomic_DNA"/>
</dbReference>
<dbReference type="VEuPathDB" id="FungiDB:RhiirA1_458673"/>
<keyword evidence="3" id="KW-1185">Reference proteome</keyword>
<feature type="signal peptide" evidence="1">
    <location>
        <begin position="1"/>
        <end position="25"/>
    </location>
</feature>